<evidence type="ECO:0000313" key="2">
    <source>
        <dbReference type="Proteomes" id="UP000177950"/>
    </source>
</evidence>
<accession>A0A1F6UES3</accession>
<dbReference type="Proteomes" id="UP000177950">
    <property type="component" value="Unassembled WGS sequence"/>
</dbReference>
<gene>
    <name evidence="1" type="ORF">A2V58_00930</name>
</gene>
<name>A0A1F6UES3_9PROT</name>
<protein>
    <recommendedName>
        <fullName evidence="3">DUF1800 domain-containing protein</fullName>
    </recommendedName>
</protein>
<proteinExistence type="predicted"/>
<dbReference type="EMBL" id="MFSV01000202">
    <property type="protein sequence ID" value="OGI55886.1"/>
    <property type="molecule type" value="Genomic_DNA"/>
</dbReference>
<evidence type="ECO:0008006" key="3">
    <source>
        <dbReference type="Google" id="ProtNLM"/>
    </source>
</evidence>
<dbReference type="AlphaFoldDB" id="A0A1F6UES3"/>
<evidence type="ECO:0000313" key="1">
    <source>
        <dbReference type="EMBL" id="OGI55886.1"/>
    </source>
</evidence>
<organism evidence="1 2">
    <name type="scientific">Candidatus Muproteobacteria bacterium RBG_19FT_COMBO_61_10</name>
    <dbReference type="NCBI Taxonomy" id="1817761"/>
    <lineage>
        <taxon>Bacteria</taxon>
        <taxon>Pseudomonadati</taxon>
        <taxon>Pseudomonadota</taxon>
        <taxon>Candidatus Muproteobacteria</taxon>
    </lineage>
</organism>
<reference evidence="1 2" key="1">
    <citation type="journal article" date="2016" name="Nat. Commun.">
        <title>Thousands of microbial genomes shed light on interconnected biogeochemical processes in an aquifer system.</title>
        <authorList>
            <person name="Anantharaman K."/>
            <person name="Brown C.T."/>
            <person name="Hug L.A."/>
            <person name="Sharon I."/>
            <person name="Castelle C.J."/>
            <person name="Probst A.J."/>
            <person name="Thomas B.C."/>
            <person name="Singh A."/>
            <person name="Wilkins M.J."/>
            <person name="Karaoz U."/>
            <person name="Brodie E.L."/>
            <person name="Williams K.H."/>
            <person name="Hubbard S.S."/>
            <person name="Banfield J.F."/>
        </authorList>
    </citation>
    <scope>NUCLEOTIDE SEQUENCE [LARGE SCALE GENOMIC DNA]</scope>
</reference>
<sequence>MDPVAGLFKNYNNNGVFAGNVTTWYSTRNPREMLDPGYTMSAADVLPAAQSPRALQFLGARIAQDGRFATATVKTLLRGLLGPAAVEDTAWGEQLKQTLVTSGYNMKALVKAVVASDNFKAVNLGTDENPASYATLGTPVMSTPEQLDRKVTAITGGYQWRSPGNGTLLNASNYLLLYGGIDSMNVTERTREPTSIMASIQERIAFQAACSAVPADFARAAASRALFPGVAITDLPDNGTGTNRIKQNIQYLHKRILGEELVVNDPEITRTYDLFVAAKARSTGTNIPTDCNGSLASSDPIRVDANGTVRSWMAVVAYLMMDYKFLFE</sequence>
<comment type="caution">
    <text evidence="1">The sequence shown here is derived from an EMBL/GenBank/DDBJ whole genome shotgun (WGS) entry which is preliminary data.</text>
</comment>